<comment type="subcellular location">
    <subcellularLocation>
        <location evidence="1">Membrane</location>
        <topology evidence="1">Multi-pass membrane protein</topology>
    </subcellularLocation>
</comment>
<dbReference type="Proteomes" id="UP000887565">
    <property type="component" value="Unplaced"/>
</dbReference>
<evidence type="ECO:0000256" key="4">
    <source>
        <dbReference type="ARBA" id="ARBA00022989"/>
    </source>
</evidence>
<evidence type="ECO:0000256" key="2">
    <source>
        <dbReference type="ARBA" id="ARBA00009773"/>
    </source>
</evidence>
<reference evidence="8" key="1">
    <citation type="submission" date="2022-11" db="UniProtKB">
        <authorList>
            <consortium name="WormBaseParasite"/>
        </authorList>
    </citation>
    <scope>IDENTIFICATION</scope>
</reference>
<dbReference type="InterPro" id="IPR002549">
    <property type="entry name" value="AI-2E-like"/>
</dbReference>
<evidence type="ECO:0000313" key="8">
    <source>
        <dbReference type="WBParaSite" id="nRc.2.0.1.t04251-RA"/>
    </source>
</evidence>
<keyword evidence="7" id="KW-1185">Reference proteome</keyword>
<protein>
    <submittedName>
        <fullName evidence="8">AI-2E family transporter</fullName>
    </submittedName>
</protein>
<name>A0A915HRU7_ROMCU</name>
<keyword evidence="3 6" id="KW-0812">Transmembrane</keyword>
<evidence type="ECO:0000256" key="6">
    <source>
        <dbReference type="SAM" id="Phobius"/>
    </source>
</evidence>
<feature type="transmembrane region" description="Helical" evidence="6">
    <location>
        <begin position="53"/>
        <end position="79"/>
    </location>
</feature>
<feature type="transmembrane region" description="Helical" evidence="6">
    <location>
        <begin position="25"/>
        <end position="47"/>
    </location>
</feature>
<dbReference type="GO" id="GO:0016020">
    <property type="term" value="C:membrane"/>
    <property type="evidence" value="ECO:0007669"/>
    <property type="project" value="UniProtKB-SubCell"/>
</dbReference>
<organism evidence="7 8">
    <name type="scientific">Romanomermis culicivorax</name>
    <name type="common">Nematode worm</name>
    <dbReference type="NCBI Taxonomy" id="13658"/>
    <lineage>
        <taxon>Eukaryota</taxon>
        <taxon>Metazoa</taxon>
        <taxon>Ecdysozoa</taxon>
        <taxon>Nematoda</taxon>
        <taxon>Enoplea</taxon>
        <taxon>Dorylaimia</taxon>
        <taxon>Mermithida</taxon>
        <taxon>Mermithoidea</taxon>
        <taxon>Mermithidae</taxon>
        <taxon>Romanomermis</taxon>
    </lineage>
</organism>
<feature type="transmembrane region" description="Helical" evidence="6">
    <location>
        <begin position="91"/>
        <end position="109"/>
    </location>
</feature>
<feature type="transmembrane region" description="Helical" evidence="6">
    <location>
        <begin position="129"/>
        <end position="151"/>
    </location>
</feature>
<keyword evidence="5 6" id="KW-0472">Membrane</keyword>
<evidence type="ECO:0000256" key="5">
    <source>
        <dbReference type="ARBA" id="ARBA00023136"/>
    </source>
</evidence>
<evidence type="ECO:0000313" key="7">
    <source>
        <dbReference type="Proteomes" id="UP000887565"/>
    </source>
</evidence>
<accession>A0A915HRU7</accession>
<dbReference type="PANTHER" id="PTHR21716:SF4">
    <property type="entry name" value="TRANSMEMBRANE PROTEIN 245"/>
    <property type="match status" value="1"/>
</dbReference>
<keyword evidence="4 6" id="KW-1133">Transmembrane helix</keyword>
<dbReference type="AlphaFoldDB" id="A0A915HRU7"/>
<proteinExistence type="inferred from homology"/>
<evidence type="ECO:0000256" key="1">
    <source>
        <dbReference type="ARBA" id="ARBA00004141"/>
    </source>
</evidence>
<sequence>MKIVILAHRSEKLLPFRFAGKRNSVFILSFKMSTFYGLYTYFIHTLFSLNVVILPSILAAIFASIPFLAPYWLFLPGALELYLVRGETASAVLFLVFSFLPTMFIDAAFYEEVKGSHPYLTGLAIVGGIYWLGLEGALIGPMLLCCMIVTLKMYQSILPK</sequence>
<dbReference type="PANTHER" id="PTHR21716">
    <property type="entry name" value="TRANSMEMBRANE PROTEIN"/>
    <property type="match status" value="1"/>
</dbReference>
<dbReference type="WBParaSite" id="nRc.2.0.1.t04251-RA">
    <property type="protein sequence ID" value="nRc.2.0.1.t04251-RA"/>
    <property type="gene ID" value="nRc.2.0.1.g04251"/>
</dbReference>
<comment type="similarity">
    <text evidence="2">Belongs to the autoinducer-2 exporter (AI-2E) (TC 2.A.86) family.</text>
</comment>
<evidence type="ECO:0000256" key="3">
    <source>
        <dbReference type="ARBA" id="ARBA00022692"/>
    </source>
</evidence>